<sequence length="129" mass="14909">MVDLQLREGSFMDREFHRYKLHELDDAQLAVSPKFYKWINSSIPRRVSEKVRTETYMNIVNTIIKNKKQQIVSNQTPKVILADLIEQAINNNVVNATARKDLIKLLRQRETEVASDVVSSTDKTVGHEV</sequence>
<dbReference type="AlphaFoldDB" id="A0AAU9KM45"/>
<evidence type="ECO:0000313" key="1">
    <source>
        <dbReference type="EMBL" id="CAH0473610.1"/>
    </source>
</evidence>
<evidence type="ECO:0000313" key="2">
    <source>
        <dbReference type="Proteomes" id="UP001160483"/>
    </source>
</evidence>
<organism evidence="1 2">
    <name type="scientific">Peronospora belbahrii</name>
    <dbReference type="NCBI Taxonomy" id="622444"/>
    <lineage>
        <taxon>Eukaryota</taxon>
        <taxon>Sar</taxon>
        <taxon>Stramenopiles</taxon>
        <taxon>Oomycota</taxon>
        <taxon>Peronosporomycetes</taxon>
        <taxon>Peronosporales</taxon>
        <taxon>Peronosporaceae</taxon>
        <taxon>Peronospora</taxon>
    </lineage>
</organism>
<dbReference type="Proteomes" id="UP001160483">
    <property type="component" value="Unassembled WGS sequence"/>
</dbReference>
<proteinExistence type="predicted"/>
<accession>A0AAU9KM45</accession>
<gene>
    <name evidence="1" type="ORF">PBS003_LOCUS493</name>
</gene>
<comment type="caution">
    <text evidence="1">The sequence shown here is derived from an EMBL/GenBank/DDBJ whole genome shotgun (WGS) entry which is preliminary data.</text>
</comment>
<protein>
    <submittedName>
        <fullName evidence="1">Uncharacterized protein</fullName>
    </submittedName>
</protein>
<dbReference type="EMBL" id="CAKKTJ010000086">
    <property type="protein sequence ID" value="CAH0473610.1"/>
    <property type="molecule type" value="Genomic_DNA"/>
</dbReference>
<reference evidence="1" key="1">
    <citation type="submission" date="2021-11" db="EMBL/GenBank/DDBJ databases">
        <authorList>
            <person name="Islam A."/>
            <person name="Islam S."/>
            <person name="Flora M.S."/>
            <person name="Rahman M."/>
            <person name="Ziaur R.M."/>
            <person name="Epstein J.H."/>
            <person name="Hassan M."/>
            <person name="Klassen M."/>
            <person name="Woodard K."/>
            <person name="Webb A."/>
            <person name="Webby R.J."/>
            <person name="El Zowalaty M.E."/>
        </authorList>
    </citation>
    <scope>NUCLEOTIDE SEQUENCE</scope>
    <source>
        <strain evidence="1">Pbs3</strain>
    </source>
</reference>
<name>A0AAU9KM45_9STRA</name>